<name>A0A6A4LNL3_9ERIC</name>
<feature type="region of interest" description="Disordered" evidence="1">
    <location>
        <begin position="1"/>
        <end position="32"/>
    </location>
</feature>
<reference evidence="2 3" key="1">
    <citation type="journal article" date="2019" name="Genome Biol. Evol.">
        <title>The Rhododendron genome and chromosomal organization provide insight into shared whole-genome duplications across the heath family (Ericaceae).</title>
        <authorList>
            <person name="Soza V.L."/>
            <person name="Lindsley D."/>
            <person name="Waalkes A."/>
            <person name="Ramage E."/>
            <person name="Patwardhan R.P."/>
            <person name="Burton J.N."/>
            <person name="Adey A."/>
            <person name="Kumar A."/>
            <person name="Qiu R."/>
            <person name="Shendure J."/>
            <person name="Hall B."/>
        </authorList>
    </citation>
    <scope>NUCLEOTIDE SEQUENCE [LARGE SCALE GENOMIC DNA]</scope>
    <source>
        <strain evidence="2">RSF 1966-606</strain>
    </source>
</reference>
<comment type="caution">
    <text evidence="2">The sequence shown here is derived from an EMBL/GenBank/DDBJ whole genome shotgun (WGS) entry which is preliminary data.</text>
</comment>
<evidence type="ECO:0000256" key="1">
    <source>
        <dbReference type="SAM" id="MobiDB-lite"/>
    </source>
</evidence>
<dbReference type="OrthoDB" id="678007at2759"/>
<evidence type="ECO:0000313" key="2">
    <source>
        <dbReference type="EMBL" id="KAE9458862.1"/>
    </source>
</evidence>
<feature type="non-terminal residue" evidence="2">
    <location>
        <position position="1"/>
    </location>
</feature>
<feature type="compositionally biased region" description="Low complexity" evidence="1">
    <location>
        <begin position="1"/>
        <end position="22"/>
    </location>
</feature>
<dbReference type="Proteomes" id="UP000428333">
    <property type="component" value="Linkage Group LG05"/>
</dbReference>
<dbReference type="EMBL" id="QEFC01001233">
    <property type="protein sequence ID" value="KAE9458862.1"/>
    <property type="molecule type" value="Genomic_DNA"/>
</dbReference>
<accession>A0A6A4LNL3</accession>
<organism evidence="2 3">
    <name type="scientific">Rhododendron williamsianum</name>
    <dbReference type="NCBI Taxonomy" id="262921"/>
    <lineage>
        <taxon>Eukaryota</taxon>
        <taxon>Viridiplantae</taxon>
        <taxon>Streptophyta</taxon>
        <taxon>Embryophyta</taxon>
        <taxon>Tracheophyta</taxon>
        <taxon>Spermatophyta</taxon>
        <taxon>Magnoliopsida</taxon>
        <taxon>eudicotyledons</taxon>
        <taxon>Gunneridae</taxon>
        <taxon>Pentapetalae</taxon>
        <taxon>asterids</taxon>
        <taxon>Ericales</taxon>
        <taxon>Ericaceae</taxon>
        <taxon>Ericoideae</taxon>
        <taxon>Rhodoreae</taxon>
        <taxon>Rhododendron</taxon>
    </lineage>
</organism>
<keyword evidence="3" id="KW-1185">Reference proteome</keyword>
<feature type="region of interest" description="Disordered" evidence="1">
    <location>
        <begin position="86"/>
        <end position="114"/>
    </location>
</feature>
<dbReference type="AlphaFoldDB" id="A0A6A4LNL3"/>
<gene>
    <name evidence="2" type="ORF">C3L33_09262</name>
</gene>
<evidence type="ECO:0000313" key="3">
    <source>
        <dbReference type="Proteomes" id="UP000428333"/>
    </source>
</evidence>
<protein>
    <submittedName>
        <fullName evidence="2">Uncharacterized protein</fullName>
    </submittedName>
</protein>
<sequence>MDQSQSSTPPSAAAESSAAVAADGGRPEHSAVSPVRRGFASFAASLQQGFGNFKALVVGQAQTMSARNEKESSEADLRTAKMQVEAADAAEDTKKQLKIPINPTPKCKEDKCKKRDKKQLMMQVEAI</sequence>
<proteinExistence type="predicted"/>